<comment type="caution">
    <text evidence="1">The sequence shown here is derived from an EMBL/GenBank/DDBJ whole genome shotgun (WGS) entry which is preliminary data.</text>
</comment>
<dbReference type="EMBL" id="RDQH01000331">
    <property type="protein sequence ID" value="RXH98316.1"/>
    <property type="molecule type" value="Genomic_DNA"/>
</dbReference>
<dbReference type="Proteomes" id="UP000290289">
    <property type="component" value="Chromosome 5"/>
</dbReference>
<sequence>MKPIYRFHIRHRQPLGLTPYSYVDNYSDPKLLISLPCSYSQSIGSSSSSPTREHEISLVYISVDFRGGGGIGMDL</sequence>
<gene>
    <name evidence="1" type="ORF">DVH24_010641</name>
</gene>
<protein>
    <submittedName>
        <fullName evidence="1">Uncharacterized protein</fullName>
    </submittedName>
</protein>
<organism evidence="1 2">
    <name type="scientific">Malus domestica</name>
    <name type="common">Apple</name>
    <name type="synonym">Pyrus malus</name>
    <dbReference type="NCBI Taxonomy" id="3750"/>
    <lineage>
        <taxon>Eukaryota</taxon>
        <taxon>Viridiplantae</taxon>
        <taxon>Streptophyta</taxon>
        <taxon>Embryophyta</taxon>
        <taxon>Tracheophyta</taxon>
        <taxon>Spermatophyta</taxon>
        <taxon>Magnoliopsida</taxon>
        <taxon>eudicotyledons</taxon>
        <taxon>Gunneridae</taxon>
        <taxon>Pentapetalae</taxon>
        <taxon>rosids</taxon>
        <taxon>fabids</taxon>
        <taxon>Rosales</taxon>
        <taxon>Rosaceae</taxon>
        <taxon>Amygdaloideae</taxon>
        <taxon>Maleae</taxon>
        <taxon>Malus</taxon>
    </lineage>
</organism>
<evidence type="ECO:0000313" key="2">
    <source>
        <dbReference type="Proteomes" id="UP000290289"/>
    </source>
</evidence>
<reference evidence="1 2" key="1">
    <citation type="submission" date="2018-10" db="EMBL/GenBank/DDBJ databases">
        <title>A high-quality apple genome assembly.</title>
        <authorList>
            <person name="Hu J."/>
        </authorList>
    </citation>
    <scope>NUCLEOTIDE SEQUENCE [LARGE SCALE GENOMIC DNA]</scope>
    <source>
        <strain evidence="2">cv. HFTH1</strain>
        <tissue evidence="1">Young leaf</tissue>
    </source>
</reference>
<accession>A0A498JTE3</accession>
<name>A0A498JTE3_MALDO</name>
<keyword evidence="2" id="KW-1185">Reference proteome</keyword>
<evidence type="ECO:0000313" key="1">
    <source>
        <dbReference type="EMBL" id="RXH98316.1"/>
    </source>
</evidence>
<dbReference type="AlphaFoldDB" id="A0A498JTE3"/>
<proteinExistence type="predicted"/>